<dbReference type="OrthoDB" id="2280262at2759"/>
<dbReference type="EMBL" id="LT552694">
    <property type="protein sequence ID" value="SAL99385.1"/>
    <property type="molecule type" value="Genomic_DNA"/>
</dbReference>
<evidence type="ECO:0000313" key="3">
    <source>
        <dbReference type="EMBL" id="SAL99385.1"/>
    </source>
</evidence>
<feature type="compositionally biased region" description="Polar residues" evidence="1">
    <location>
        <begin position="272"/>
        <end position="291"/>
    </location>
</feature>
<gene>
    <name evidence="3" type="primary">ABSGL_04998.1 scaffold 6267</name>
</gene>
<dbReference type="SUPFAM" id="SSF56219">
    <property type="entry name" value="DNase I-like"/>
    <property type="match status" value="1"/>
</dbReference>
<dbReference type="Proteomes" id="UP000078561">
    <property type="component" value="Unassembled WGS sequence"/>
</dbReference>
<organism evidence="3">
    <name type="scientific">Absidia glauca</name>
    <name type="common">Pin mould</name>
    <dbReference type="NCBI Taxonomy" id="4829"/>
    <lineage>
        <taxon>Eukaryota</taxon>
        <taxon>Fungi</taxon>
        <taxon>Fungi incertae sedis</taxon>
        <taxon>Mucoromycota</taxon>
        <taxon>Mucoromycotina</taxon>
        <taxon>Mucoromycetes</taxon>
        <taxon>Mucorales</taxon>
        <taxon>Cunninghamellaceae</taxon>
        <taxon>Absidia</taxon>
    </lineage>
</organism>
<protein>
    <recommendedName>
        <fullName evidence="2">Endonuclease/exonuclease/phosphatase domain-containing protein</fullName>
    </recommendedName>
</protein>
<feature type="region of interest" description="Disordered" evidence="1">
    <location>
        <begin position="413"/>
        <end position="443"/>
    </location>
</feature>
<dbReference type="InterPro" id="IPR005135">
    <property type="entry name" value="Endo/exonuclease/phosphatase"/>
</dbReference>
<sequence>MVEVQFIAPEDRIKAIKKGLVFHAIQNKGTPANDGITDKLVRVTLSQLPYFLTDDVLVKQLLEGLRRYGKVCQIKKISNRGYFEGDAIVLMDINAVEGIKWQPLERWTQLDFSSSFSWVKPMLYVLSMQENNNPARQDLTLDILDLLSLSDLSTILNFFYNKKHSFTILKYASIWLIRQEETVLGTMGHGGYGVVPGGLRLSAMAAANRDILYSRRLPQNEEHHLLQLLWKGHFARQCKNPARTEKEALDEYVRLSAIRDAEKDQQDVLEEQGTTGADGNEEVTVSVNLGFQEQEEPSKEKGNDEITGSDLSNGEAAQAAEINVDNLSHLGKKRGVAATTLGDDPSLLFDSDDMDDGIENGQEPRISEKVHQSPSVSQTRQRTETTKRSILDRQQMLKVTSTRPATEYQRKRIAKSKQQTTRIRSKRAQPRHIPDFTGRSPTHTFVRPIFKEQQPQTQRHFTNYLRSKQLNIDILCLQEFSATHESHLQDKHLAKLPFMFPNAEHHVSKHCAIIVLNPIYKMHDQTTSLDERCLTASIHNTSDDKFITNIANIYAPAQADSTEKKLFYQHMHEWPQLNTISDQPWFILGDFNINIHQTLPAWLQDWDHWRQDCCSRQEF</sequence>
<accession>A0A163JBN4</accession>
<feature type="domain" description="Endonuclease/exonuclease/phosphatase" evidence="2">
    <location>
        <begin position="459"/>
        <end position="593"/>
    </location>
</feature>
<evidence type="ECO:0000256" key="1">
    <source>
        <dbReference type="SAM" id="MobiDB-lite"/>
    </source>
</evidence>
<proteinExistence type="predicted"/>
<evidence type="ECO:0000259" key="2">
    <source>
        <dbReference type="Pfam" id="PF03372"/>
    </source>
</evidence>
<feature type="region of interest" description="Disordered" evidence="1">
    <location>
        <begin position="339"/>
        <end position="387"/>
    </location>
</feature>
<dbReference type="Pfam" id="PF03372">
    <property type="entry name" value="Exo_endo_phos"/>
    <property type="match status" value="1"/>
</dbReference>
<name>A0A163JBN4_ABSGL</name>
<dbReference type="Gene3D" id="3.60.10.10">
    <property type="entry name" value="Endonuclease/exonuclease/phosphatase"/>
    <property type="match status" value="1"/>
</dbReference>
<dbReference type="InterPro" id="IPR036691">
    <property type="entry name" value="Endo/exonu/phosph_ase_sf"/>
</dbReference>
<reference evidence="3" key="1">
    <citation type="submission" date="2016-04" db="EMBL/GenBank/DDBJ databases">
        <authorList>
            <person name="Evans L.H."/>
            <person name="Alamgir A."/>
            <person name="Owens N."/>
            <person name="Weber N.D."/>
            <person name="Virtaneva K."/>
            <person name="Barbian K."/>
            <person name="Babar A."/>
            <person name="Rosenke K."/>
        </authorList>
    </citation>
    <scope>NUCLEOTIDE SEQUENCE [LARGE SCALE GENOMIC DNA]</scope>
    <source>
        <strain evidence="3">CBS 101.48</strain>
    </source>
</reference>
<dbReference type="InParanoid" id="A0A163JBN4"/>
<dbReference type="AlphaFoldDB" id="A0A163JBN4"/>
<dbReference type="GO" id="GO:0003824">
    <property type="term" value="F:catalytic activity"/>
    <property type="evidence" value="ECO:0007669"/>
    <property type="project" value="InterPro"/>
</dbReference>
<keyword evidence="4" id="KW-1185">Reference proteome</keyword>
<evidence type="ECO:0000313" key="4">
    <source>
        <dbReference type="Proteomes" id="UP000078561"/>
    </source>
</evidence>
<feature type="region of interest" description="Disordered" evidence="1">
    <location>
        <begin position="263"/>
        <end position="311"/>
    </location>
</feature>